<gene>
    <name evidence="2" type="ORF">H0A61_02737</name>
</gene>
<dbReference type="Pfam" id="PF09918">
    <property type="entry name" value="DUF2148"/>
    <property type="match status" value="1"/>
</dbReference>
<proteinExistence type="predicted"/>
<dbReference type="Proteomes" id="UP000662904">
    <property type="component" value="Chromosome"/>
</dbReference>
<evidence type="ECO:0000313" key="2">
    <source>
        <dbReference type="EMBL" id="QSQ10333.1"/>
    </source>
</evidence>
<dbReference type="EMBL" id="CP059066">
    <property type="protein sequence ID" value="QSQ10333.1"/>
    <property type="molecule type" value="Genomic_DNA"/>
</dbReference>
<organism evidence="2 3">
    <name type="scientific">Koleobacter methoxysyntrophicus</name>
    <dbReference type="NCBI Taxonomy" id="2751313"/>
    <lineage>
        <taxon>Bacteria</taxon>
        <taxon>Bacillati</taxon>
        <taxon>Bacillota</taxon>
        <taxon>Clostridia</taxon>
        <taxon>Koleobacterales</taxon>
        <taxon>Koleobacteraceae</taxon>
        <taxon>Koleobacter</taxon>
    </lineage>
</organism>
<dbReference type="PANTHER" id="PTHR40101:SF1">
    <property type="entry name" value="4FE-4S DOMAIN-CONTAINING PROTEIN"/>
    <property type="match status" value="1"/>
</dbReference>
<evidence type="ECO:0000259" key="1">
    <source>
        <dbReference type="Pfam" id="PF09918"/>
    </source>
</evidence>
<protein>
    <recommendedName>
        <fullName evidence="1">DUF2148 domain-containing protein</fullName>
    </recommendedName>
</protein>
<feature type="domain" description="DUF2148" evidence="1">
    <location>
        <begin position="106"/>
        <end position="171"/>
    </location>
</feature>
<accession>A0A8A0RQ12</accession>
<dbReference type="AlphaFoldDB" id="A0A8A0RQ12"/>
<sequence length="171" mass="18470">MKETVKLVAGLMAVSAKTAPKAKGEDFLEIKVLEDKELDVLADAMIEFGKESGKINFDRDGENIRRSQAVFLISLNKPRVAGLNCGACGFPQCSQLEVKKGPEFEGGLCAWRLIDLGIAIGSAVKTASILNVDNRIMYRIGVVAKRLGLISGEIVVGIPLSVTGKNIYFDR</sequence>
<dbReference type="RefSeq" id="WP_206707642.1">
    <property type="nucleotide sequence ID" value="NZ_CP059066.1"/>
</dbReference>
<keyword evidence="3" id="KW-1185">Reference proteome</keyword>
<name>A0A8A0RQ12_9FIRM</name>
<dbReference type="InterPro" id="IPR019224">
    <property type="entry name" value="DUF2148"/>
</dbReference>
<dbReference type="KEGG" id="kme:H0A61_02737"/>
<reference evidence="2" key="1">
    <citation type="submission" date="2020-07" db="EMBL/GenBank/DDBJ databases">
        <title>Koleobacter methoxysyntrophicus gen. nov., sp. nov., a novel anaerobic bacterium isolated from deep subsurface oil field and proposal of Koleobacterales ord. nov. in the phylum Firmicutes.</title>
        <authorList>
            <person name="Sakamoto S."/>
            <person name="Tamaki H."/>
        </authorList>
    </citation>
    <scope>NUCLEOTIDE SEQUENCE</scope>
    <source>
        <strain evidence="2">NRmbB1</strain>
    </source>
</reference>
<dbReference type="PANTHER" id="PTHR40101">
    <property type="entry name" value="CONSERVED PROTEIN"/>
    <property type="match status" value="1"/>
</dbReference>
<evidence type="ECO:0000313" key="3">
    <source>
        <dbReference type="Proteomes" id="UP000662904"/>
    </source>
</evidence>